<keyword evidence="7" id="KW-0653">Protein transport</keyword>
<keyword evidence="2" id="KW-0813">Transport</keyword>
<evidence type="ECO:0000256" key="8">
    <source>
        <dbReference type="ARBA" id="ARBA00023006"/>
    </source>
</evidence>
<dbReference type="Gene3D" id="3.10.20.90">
    <property type="entry name" value="Phosphatidylinositol 3-kinase Catalytic Subunit, Chain A, domain 1"/>
    <property type="match status" value="1"/>
</dbReference>
<accession>A0A8X8XEW4</accession>
<dbReference type="InterPro" id="IPR013783">
    <property type="entry name" value="Ig-like_fold"/>
</dbReference>
<dbReference type="InterPro" id="IPR032350">
    <property type="entry name" value="Nbr1_FW"/>
</dbReference>
<dbReference type="GO" id="GO:0006914">
    <property type="term" value="P:autophagy"/>
    <property type="evidence" value="ECO:0007669"/>
    <property type="project" value="UniProtKB-KW"/>
</dbReference>
<comment type="subcellular location">
    <subcellularLocation>
        <location evidence="1">Vacuole</location>
    </subcellularLocation>
</comment>
<dbReference type="FunFam" id="1.10.8.10:FF:000085">
    <property type="entry name" value="protein NBR1 homolog"/>
    <property type="match status" value="1"/>
</dbReference>
<dbReference type="AlphaFoldDB" id="A0A8X8XEW4"/>
<evidence type="ECO:0000256" key="2">
    <source>
        <dbReference type="ARBA" id="ARBA00022448"/>
    </source>
</evidence>
<dbReference type="SMART" id="SM00666">
    <property type="entry name" value="PB1"/>
    <property type="match status" value="1"/>
</dbReference>
<dbReference type="PANTHER" id="PTHR20930">
    <property type="entry name" value="OVARIAN CARCINOMA ANTIGEN CA125-RELATED"/>
    <property type="match status" value="1"/>
</dbReference>
<dbReference type="Pfam" id="PF24932">
    <property type="entry name" value="UBA_NBR1_C"/>
    <property type="match status" value="2"/>
</dbReference>
<dbReference type="CDD" id="cd14947">
    <property type="entry name" value="NBR1_like"/>
    <property type="match status" value="1"/>
</dbReference>
<evidence type="ECO:0000313" key="10">
    <source>
        <dbReference type="EMBL" id="KAG6413340.1"/>
    </source>
</evidence>
<sequence length="534" mass="60212">MEDSVVIKVKYGNVLRRFNAPITDDKLFVNMDRLREKILSLFSLAPDTDLMLTYLDEDDEVITLVDDNDLHDIVKQELDPVRVTLNVNNVTNANQTYSNVSYPPLPRPNLITRNSGSAAGDAFKKATSTTWYPKKDDVDLGLIRRVCGITPLENISAASPHSASDANPFRGSHGQDDSSGSYCHWGVGCDGCGIVPIVGPRKLDYDLCLDCHSKIGNDNDYVRIDRPEIARHHLPYSRARDRGAIPRVLRCLKFEPSVEKLDSRFIQDVNIFDGAVMEPLTPFTKIWRMRNSGTLAWPKKTKLVWIGGDQLTDAESIEVPVSGILSHLIRFGGMTWTVSLILMMFPSLWIALELDVSIHFISPNHSGRYISYWRMASPSGEKFGQRVWVIIQVEAPAIEEESPRETLRNLNLNLPPPPPIFKLPPPPPRRTPIASIPESIELRKKSLMEDKLLGELKEMGFEQVDRNKQLLRMNGYDLDQAVGDLCGVSEWDRILEELEEMGFHNTEMNKKLLTKNNGSIKRVVMDLIAGVEEV</sequence>
<reference evidence="10" key="2">
    <citation type="submission" date="2020-08" db="EMBL/GenBank/DDBJ databases">
        <title>Plant Genome Project.</title>
        <authorList>
            <person name="Zhang R.-G."/>
        </authorList>
    </citation>
    <scope>NUCLEOTIDE SEQUENCE</scope>
    <source>
        <strain evidence="10">Huo1</strain>
        <tissue evidence="10">Leaf</tissue>
    </source>
</reference>
<dbReference type="Pfam" id="PF00564">
    <property type="entry name" value="PB1"/>
    <property type="match status" value="1"/>
</dbReference>
<evidence type="ECO:0000256" key="1">
    <source>
        <dbReference type="ARBA" id="ARBA00004116"/>
    </source>
</evidence>
<dbReference type="Proteomes" id="UP000298416">
    <property type="component" value="Unassembled WGS sequence"/>
</dbReference>
<evidence type="ECO:0000256" key="7">
    <source>
        <dbReference type="ARBA" id="ARBA00022927"/>
    </source>
</evidence>
<keyword evidence="6" id="KW-0862">Zinc</keyword>
<keyword evidence="4" id="KW-0479">Metal-binding</keyword>
<dbReference type="SUPFAM" id="SSF54277">
    <property type="entry name" value="CAD &amp; PB1 domains"/>
    <property type="match status" value="1"/>
</dbReference>
<dbReference type="SUPFAM" id="SSF46934">
    <property type="entry name" value="UBA-like"/>
    <property type="match status" value="2"/>
</dbReference>
<dbReference type="Gene3D" id="1.10.8.10">
    <property type="entry name" value="DNA helicase RuvA subunit, C-terminal domain"/>
    <property type="match status" value="2"/>
</dbReference>
<reference evidence="10" key="1">
    <citation type="submission" date="2018-01" db="EMBL/GenBank/DDBJ databases">
        <authorList>
            <person name="Mao J.F."/>
        </authorList>
    </citation>
    <scope>NUCLEOTIDE SEQUENCE</scope>
    <source>
        <strain evidence="10">Huo1</strain>
        <tissue evidence="10">Leaf</tissue>
    </source>
</reference>
<dbReference type="GO" id="GO:0005773">
    <property type="term" value="C:vacuole"/>
    <property type="evidence" value="ECO:0007669"/>
    <property type="project" value="UniProtKB-SubCell"/>
</dbReference>
<dbReference type="PROSITE" id="PS51745">
    <property type="entry name" value="PB1"/>
    <property type="match status" value="1"/>
</dbReference>
<evidence type="ECO:0000259" key="9">
    <source>
        <dbReference type="PROSITE" id="PS51745"/>
    </source>
</evidence>
<name>A0A8X8XEW4_SALSN</name>
<feature type="domain" description="PB1" evidence="9">
    <location>
        <begin position="4"/>
        <end position="83"/>
    </location>
</feature>
<dbReference type="InterPro" id="IPR000270">
    <property type="entry name" value="PB1_dom"/>
</dbReference>
<keyword evidence="3" id="KW-0926">Vacuole</keyword>
<dbReference type="Pfam" id="PF16158">
    <property type="entry name" value="N_BRCA1_IG"/>
    <property type="match status" value="1"/>
</dbReference>
<dbReference type="Gene3D" id="2.60.40.10">
    <property type="entry name" value="Immunoglobulins"/>
    <property type="match status" value="1"/>
</dbReference>
<organism evidence="10">
    <name type="scientific">Salvia splendens</name>
    <name type="common">Scarlet sage</name>
    <dbReference type="NCBI Taxonomy" id="180675"/>
    <lineage>
        <taxon>Eukaryota</taxon>
        <taxon>Viridiplantae</taxon>
        <taxon>Streptophyta</taxon>
        <taxon>Embryophyta</taxon>
        <taxon>Tracheophyta</taxon>
        <taxon>Spermatophyta</taxon>
        <taxon>Magnoliopsida</taxon>
        <taxon>eudicotyledons</taxon>
        <taxon>Gunneridae</taxon>
        <taxon>Pentapetalae</taxon>
        <taxon>asterids</taxon>
        <taxon>lamiids</taxon>
        <taxon>Lamiales</taxon>
        <taxon>Lamiaceae</taxon>
        <taxon>Nepetoideae</taxon>
        <taxon>Mentheae</taxon>
        <taxon>Salviinae</taxon>
        <taxon>Salvia</taxon>
        <taxon>Salvia subgen. Calosphace</taxon>
        <taxon>core Calosphace</taxon>
    </lineage>
</organism>
<evidence type="ECO:0000256" key="6">
    <source>
        <dbReference type="ARBA" id="ARBA00022833"/>
    </source>
</evidence>
<keyword evidence="11" id="KW-1185">Reference proteome</keyword>
<dbReference type="InterPro" id="IPR009060">
    <property type="entry name" value="UBA-like_sf"/>
</dbReference>
<dbReference type="SUPFAM" id="SSF57850">
    <property type="entry name" value="RING/U-box"/>
    <property type="match status" value="1"/>
</dbReference>
<dbReference type="CDD" id="cd14319">
    <property type="entry name" value="UBA_NBR1"/>
    <property type="match status" value="2"/>
</dbReference>
<proteinExistence type="predicted"/>
<evidence type="ECO:0000256" key="5">
    <source>
        <dbReference type="ARBA" id="ARBA00022771"/>
    </source>
</evidence>
<gene>
    <name evidence="10" type="ORF">SASPL_126049</name>
</gene>
<evidence type="ECO:0000313" key="11">
    <source>
        <dbReference type="Proteomes" id="UP000298416"/>
    </source>
</evidence>
<protein>
    <recommendedName>
        <fullName evidence="9">PB1 domain-containing protein</fullName>
    </recommendedName>
</protein>
<dbReference type="GO" id="GO:0015031">
    <property type="term" value="P:protein transport"/>
    <property type="evidence" value="ECO:0007669"/>
    <property type="project" value="UniProtKB-KW"/>
</dbReference>
<dbReference type="InterPro" id="IPR056893">
    <property type="entry name" value="UBA_Nbr1_C"/>
</dbReference>
<evidence type="ECO:0000256" key="3">
    <source>
        <dbReference type="ARBA" id="ARBA00022554"/>
    </source>
</evidence>
<dbReference type="EMBL" id="PNBA02000009">
    <property type="protein sequence ID" value="KAG6413340.1"/>
    <property type="molecule type" value="Genomic_DNA"/>
</dbReference>
<dbReference type="PANTHER" id="PTHR20930:SF0">
    <property type="entry name" value="PROTEIN ILRUN"/>
    <property type="match status" value="1"/>
</dbReference>
<dbReference type="InterPro" id="IPR053793">
    <property type="entry name" value="PB1-like"/>
</dbReference>
<keyword evidence="8" id="KW-0072">Autophagy</keyword>
<keyword evidence="5" id="KW-0863">Zinc-finger</keyword>
<comment type="caution">
    <text evidence="10">The sequence shown here is derived from an EMBL/GenBank/DDBJ whole genome shotgun (WGS) entry which is preliminary data.</text>
</comment>
<dbReference type="GO" id="GO:0008270">
    <property type="term" value="F:zinc ion binding"/>
    <property type="evidence" value="ECO:0007669"/>
    <property type="project" value="UniProtKB-KW"/>
</dbReference>
<evidence type="ECO:0000256" key="4">
    <source>
        <dbReference type="ARBA" id="ARBA00022723"/>
    </source>
</evidence>